<dbReference type="Gene3D" id="3.20.10.10">
    <property type="entry name" value="D-amino Acid Aminotransferase, subunit A, domain 2"/>
    <property type="match status" value="1"/>
</dbReference>
<organism evidence="2 3">
    <name type="scientific">Pneumocystis wakefieldiae</name>
    <dbReference type="NCBI Taxonomy" id="38082"/>
    <lineage>
        <taxon>Eukaryota</taxon>
        <taxon>Fungi</taxon>
        <taxon>Dikarya</taxon>
        <taxon>Ascomycota</taxon>
        <taxon>Taphrinomycotina</taxon>
        <taxon>Pneumocystomycetes</taxon>
        <taxon>Pneumocystaceae</taxon>
        <taxon>Pneumocystis</taxon>
    </lineage>
</organism>
<dbReference type="InterPro" id="IPR050571">
    <property type="entry name" value="Class-IV_PLP-Dep_Aminotrnsfr"/>
</dbReference>
<dbReference type="OrthoDB" id="5288718at2759"/>
<accession>A0A899G384</accession>
<evidence type="ECO:0000313" key="3">
    <source>
        <dbReference type="Proteomes" id="UP000663699"/>
    </source>
</evidence>
<protein>
    <recommendedName>
        <fullName evidence="4">Aminotransferase class IV</fullName>
    </recommendedName>
</protein>
<evidence type="ECO:0000256" key="1">
    <source>
        <dbReference type="ARBA" id="ARBA00009320"/>
    </source>
</evidence>
<dbReference type="Proteomes" id="UP000663699">
    <property type="component" value="Chromosome 16"/>
</dbReference>
<comment type="similarity">
    <text evidence="1">Belongs to the class-IV pyridoxal-phosphate-dependent aminotransferase family.</text>
</comment>
<dbReference type="InterPro" id="IPR001544">
    <property type="entry name" value="Aminotrans_IV"/>
</dbReference>
<dbReference type="AlphaFoldDB" id="A0A899G384"/>
<gene>
    <name evidence="2" type="ORF">MERGE_001431</name>
</gene>
<proteinExistence type="inferred from homology"/>
<dbReference type="PANTHER" id="PTHR42743:SF11">
    <property type="entry name" value="AMINODEOXYCHORISMATE LYASE"/>
    <property type="match status" value="1"/>
</dbReference>
<dbReference type="GO" id="GO:0003824">
    <property type="term" value="F:catalytic activity"/>
    <property type="evidence" value="ECO:0007669"/>
    <property type="project" value="InterPro"/>
</dbReference>
<evidence type="ECO:0008006" key="4">
    <source>
        <dbReference type="Google" id="ProtNLM"/>
    </source>
</evidence>
<dbReference type="InterPro" id="IPR036038">
    <property type="entry name" value="Aminotransferase-like"/>
</dbReference>
<name>A0A899G384_9ASCO</name>
<dbReference type="EMBL" id="CP054547">
    <property type="protein sequence ID" value="QSL67044.1"/>
    <property type="molecule type" value="Genomic_DNA"/>
</dbReference>
<dbReference type="SUPFAM" id="SSF56752">
    <property type="entry name" value="D-aminoacid aminotransferase-like PLP-dependent enzymes"/>
    <property type="match status" value="1"/>
</dbReference>
<dbReference type="Pfam" id="PF01063">
    <property type="entry name" value="Aminotran_4"/>
    <property type="match status" value="1"/>
</dbReference>
<dbReference type="InterPro" id="IPR043131">
    <property type="entry name" value="BCAT-like_N"/>
</dbReference>
<dbReference type="GO" id="GO:0046394">
    <property type="term" value="P:carboxylic acid biosynthetic process"/>
    <property type="evidence" value="ECO:0007669"/>
    <property type="project" value="UniProtKB-ARBA"/>
</dbReference>
<dbReference type="PANTHER" id="PTHR42743">
    <property type="entry name" value="AMINO-ACID AMINOTRANSFERASE"/>
    <property type="match status" value="1"/>
</dbReference>
<dbReference type="InterPro" id="IPR043132">
    <property type="entry name" value="BCAT-like_C"/>
</dbReference>
<keyword evidence="3" id="KW-1185">Reference proteome</keyword>
<evidence type="ECO:0000313" key="2">
    <source>
        <dbReference type="EMBL" id="QSL67044.1"/>
    </source>
</evidence>
<sequence>MEETKKLKELTQGKDWQLLETILYNGNDFFLLEKHLQRLVNASIYFGWKVIDIKQVEEKLWNSVRQLGSSRIRLTIDQNGTIDIQISPFISSGNLFGIFSKDHKKTDRPWRVYLDTIAMDDRLRPLFCHKTTYRDPYEAARKRLKIDKEMEVLLYNQYGYVMEGSICNVAFFRNDQWITPSLKDGCLPGVMRETLLEKKYIVEHSIQIYDLKDGEGLLLFNSLRGCFQVWSRQCDLRARKILFLFHLSGASDFPMIHE</sequence>
<reference evidence="2" key="1">
    <citation type="submission" date="2020-06" db="EMBL/GenBank/DDBJ databases">
        <title>Genomes of multiple members of Pneumocystis genus reveal paths to human pathogen Pneumocystis jirovecii.</title>
        <authorList>
            <person name="Cisse O.H."/>
            <person name="Ma L."/>
            <person name="Dekker J."/>
            <person name="Khil P."/>
            <person name="Jo J."/>
            <person name="Brenchley J."/>
            <person name="Blair R."/>
            <person name="Pahar B."/>
            <person name="Chabe M."/>
            <person name="Van Rompay K.A."/>
            <person name="Keesler R."/>
            <person name="Sukura A."/>
            <person name="Hirsch V."/>
            <person name="Kutty G."/>
            <person name="Liu Y."/>
            <person name="Peng L."/>
            <person name="Chen J."/>
            <person name="Song J."/>
            <person name="Weissenbacher-Lang C."/>
            <person name="Xu J."/>
            <person name="Upham N.S."/>
            <person name="Stajich J.E."/>
            <person name="Cuomo C.A."/>
            <person name="Cushion M.T."/>
            <person name="Kovacs J.A."/>
        </authorList>
    </citation>
    <scope>NUCLEOTIDE SEQUENCE</scope>
    <source>
        <strain evidence="2">2A</strain>
    </source>
</reference>
<dbReference type="Gene3D" id="3.30.470.10">
    <property type="match status" value="1"/>
</dbReference>